<gene>
    <name evidence="4" type="ordered locus">Amet_3291</name>
</gene>
<feature type="domain" description="Rhodanese" evidence="3">
    <location>
        <begin position="153"/>
        <end position="253"/>
    </location>
</feature>
<dbReference type="GO" id="GO:0004792">
    <property type="term" value="F:thiosulfate-cyanide sulfurtransferase activity"/>
    <property type="evidence" value="ECO:0007669"/>
    <property type="project" value="TreeGrafter"/>
</dbReference>
<dbReference type="Pfam" id="PF00581">
    <property type="entry name" value="Rhodanese"/>
    <property type="match status" value="2"/>
</dbReference>
<evidence type="ECO:0000256" key="1">
    <source>
        <dbReference type="ARBA" id="ARBA00022679"/>
    </source>
</evidence>
<evidence type="ECO:0000256" key="2">
    <source>
        <dbReference type="ARBA" id="ARBA00022737"/>
    </source>
</evidence>
<dbReference type="SUPFAM" id="SSF52821">
    <property type="entry name" value="Rhodanese/Cell cycle control phosphatase"/>
    <property type="match status" value="2"/>
</dbReference>
<keyword evidence="1" id="KW-0808">Transferase</keyword>
<sequence>MNKEEVAVIQAITTEELQEKLEDNDWIVVDTRINDAYIGWALEGVARGGHIRGAVDFSANWIRMEVEGQDNLLQDVLKTKGITSDNNVVLYDANGEDVSIVAEYLVQQGIENIYRYDVKEWAMDVELPMESYPNHHLVVPASWISELIENGNNGKSYKIFEVSWGDVSEDYLNGHIPGSVHINTDDIEECSIWNRLSDSELEEFAKNYGITVDATVVLYGSDSTPVFRVATILKYMGMEDVRVLNGGFVAWENGGY</sequence>
<dbReference type="InterPro" id="IPR036873">
    <property type="entry name" value="Rhodanese-like_dom_sf"/>
</dbReference>
<keyword evidence="2" id="KW-0677">Repeat</keyword>
<keyword evidence="5" id="KW-1185">Reference proteome</keyword>
<organism evidence="4 5">
    <name type="scientific">Alkaliphilus metalliredigens (strain QYMF)</name>
    <dbReference type="NCBI Taxonomy" id="293826"/>
    <lineage>
        <taxon>Bacteria</taxon>
        <taxon>Bacillati</taxon>
        <taxon>Bacillota</taxon>
        <taxon>Clostridia</taxon>
        <taxon>Peptostreptococcales</taxon>
        <taxon>Natronincolaceae</taxon>
        <taxon>Alkaliphilus</taxon>
    </lineage>
</organism>
<proteinExistence type="predicted"/>
<evidence type="ECO:0000313" key="5">
    <source>
        <dbReference type="Proteomes" id="UP000001572"/>
    </source>
</evidence>
<dbReference type="CDD" id="cd01448">
    <property type="entry name" value="TST_Repeat_1"/>
    <property type="match status" value="1"/>
</dbReference>
<dbReference type="HOGENOM" id="CLU_971478_0_0_9"/>
<dbReference type="EMBL" id="CP000724">
    <property type="protein sequence ID" value="ABR49422.1"/>
    <property type="molecule type" value="Genomic_DNA"/>
</dbReference>
<dbReference type="eggNOG" id="COG2897">
    <property type="taxonomic scope" value="Bacteria"/>
</dbReference>
<dbReference type="AlphaFoldDB" id="A6TTA4"/>
<dbReference type="Proteomes" id="UP000001572">
    <property type="component" value="Chromosome"/>
</dbReference>
<protein>
    <submittedName>
        <fullName evidence="4">Rhodanese domain protein</fullName>
    </submittedName>
</protein>
<dbReference type="InterPro" id="IPR045078">
    <property type="entry name" value="TST/MPST-like"/>
</dbReference>
<dbReference type="PROSITE" id="PS50206">
    <property type="entry name" value="RHODANESE_3"/>
    <property type="match status" value="2"/>
</dbReference>
<dbReference type="Gene3D" id="3.40.250.10">
    <property type="entry name" value="Rhodanese-like domain"/>
    <property type="match status" value="2"/>
</dbReference>
<evidence type="ECO:0000259" key="3">
    <source>
        <dbReference type="PROSITE" id="PS50206"/>
    </source>
</evidence>
<dbReference type="KEGG" id="amt:Amet_3291"/>
<dbReference type="InterPro" id="IPR001763">
    <property type="entry name" value="Rhodanese-like_dom"/>
</dbReference>
<name>A6TTA4_ALKMQ</name>
<reference evidence="5" key="1">
    <citation type="journal article" date="2016" name="Genome Announc.">
        <title>Complete genome sequence of Alkaliphilus metalliredigens strain QYMF, an alkaliphilic and metal-reducing bacterium isolated from borax-contaminated leachate ponds.</title>
        <authorList>
            <person name="Hwang C."/>
            <person name="Copeland A."/>
            <person name="Lucas S."/>
            <person name="Lapidus A."/>
            <person name="Barry K."/>
            <person name="Detter J.C."/>
            <person name="Glavina Del Rio T."/>
            <person name="Hammon N."/>
            <person name="Israni S."/>
            <person name="Dalin E."/>
            <person name="Tice H."/>
            <person name="Pitluck S."/>
            <person name="Chertkov O."/>
            <person name="Brettin T."/>
            <person name="Bruce D."/>
            <person name="Han C."/>
            <person name="Schmutz J."/>
            <person name="Larimer F."/>
            <person name="Land M.L."/>
            <person name="Hauser L."/>
            <person name="Kyrpides N."/>
            <person name="Mikhailova N."/>
            <person name="Ye Q."/>
            <person name="Zhou J."/>
            <person name="Richardson P."/>
            <person name="Fields M.W."/>
        </authorList>
    </citation>
    <scope>NUCLEOTIDE SEQUENCE [LARGE SCALE GENOMIC DNA]</scope>
    <source>
        <strain evidence="5">QYMF</strain>
    </source>
</reference>
<feature type="domain" description="Rhodanese" evidence="3">
    <location>
        <begin position="22"/>
        <end position="130"/>
    </location>
</feature>
<dbReference type="STRING" id="293826.Amet_3291"/>
<dbReference type="PANTHER" id="PTHR11364:SF27">
    <property type="entry name" value="SULFURTRANSFERASE"/>
    <property type="match status" value="1"/>
</dbReference>
<dbReference type="SMART" id="SM00450">
    <property type="entry name" value="RHOD"/>
    <property type="match status" value="2"/>
</dbReference>
<evidence type="ECO:0000313" key="4">
    <source>
        <dbReference type="EMBL" id="ABR49422.1"/>
    </source>
</evidence>
<dbReference type="PANTHER" id="PTHR11364">
    <property type="entry name" value="THIOSULFATE SULFERTANSFERASE"/>
    <property type="match status" value="1"/>
</dbReference>
<accession>A6TTA4</accession>